<reference evidence="2" key="1">
    <citation type="submission" date="2021-07" db="EMBL/GenBank/DDBJ databases">
        <title>Complete genome sequencing of a Clostridium isolate.</title>
        <authorList>
            <person name="Ueki A."/>
            <person name="Tonouchi A."/>
        </authorList>
    </citation>
    <scope>NUCLEOTIDE SEQUENCE [LARGE SCALE GENOMIC DNA]</scope>
    <source>
        <strain evidence="2">C5S11</strain>
    </source>
</reference>
<organism evidence="1 2">
    <name type="scientific">Clostridium gelidum</name>
    <dbReference type="NCBI Taxonomy" id="704125"/>
    <lineage>
        <taxon>Bacteria</taxon>
        <taxon>Bacillati</taxon>
        <taxon>Bacillota</taxon>
        <taxon>Clostridia</taxon>
        <taxon>Eubacteriales</taxon>
        <taxon>Clostridiaceae</taxon>
        <taxon>Clostridium</taxon>
    </lineage>
</organism>
<gene>
    <name evidence="1" type="ORF">psyc5s11_11790</name>
</gene>
<proteinExistence type="predicted"/>
<keyword evidence="2" id="KW-1185">Reference proteome</keyword>
<accession>A0ABM7T1S6</accession>
<dbReference type="Proteomes" id="UP000824633">
    <property type="component" value="Chromosome"/>
</dbReference>
<dbReference type="SUPFAM" id="SSF58104">
    <property type="entry name" value="Methyl-accepting chemotaxis protein (MCP) signaling domain"/>
    <property type="match status" value="1"/>
</dbReference>
<evidence type="ECO:0000313" key="1">
    <source>
        <dbReference type="EMBL" id="BCZ45112.1"/>
    </source>
</evidence>
<evidence type="ECO:0008006" key="3">
    <source>
        <dbReference type="Google" id="ProtNLM"/>
    </source>
</evidence>
<protein>
    <recommendedName>
        <fullName evidence="3">Methyl-accepting chemotaxis protein</fullName>
    </recommendedName>
</protein>
<evidence type="ECO:0000313" key="2">
    <source>
        <dbReference type="Proteomes" id="UP000824633"/>
    </source>
</evidence>
<dbReference type="Gene3D" id="1.10.287.950">
    <property type="entry name" value="Methyl-accepting chemotaxis protein"/>
    <property type="match status" value="1"/>
</dbReference>
<sequence>MGQVSEAIQNMASSVQKSTEEAEVIKESMNKTTEAIEQVAKTAQSQAELAQNLNEIIQKFKIYK</sequence>
<name>A0ABM7T1S6_9CLOT</name>
<dbReference type="EMBL" id="AP024849">
    <property type="protein sequence ID" value="BCZ45112.1"/>
    <property type="molecule type" value="Genomic_DNA"/>
</dbReference>